<proteinExistence type="predicted"/>
<dbReference type="Pfam" id="PF01810">
    <property type="entry name" value="LysE"/>
    <property type="match status" value="1"/>
</dbReference>
<organism evidence="7">
    <name type="scientific">Pseudidiomarina aestuarii</name>
    <dbReference type="NCBI Taxonomy" id="624146"/>
    <lineage>
        <taxon>Bacteria</taxon>
        <taxon>Pseudomonadati</taxon>
        <taxon>Pseudomonadota</taxon>
        <taxon>Gammaproteobacteria</taxon>
        <taxon>Alteromonadales</taxon>
        <taxon>Idiomarinaceae</taxon>
        <taxon>Pseudidiomarina</taxon>
    </lineage>
</organism>
<dbReference type="EMBL" id="PYVN01000008">
    <property type="protein sequence ID" value="PTB86657.1"/>
    <property type="molecule type" value="Genomic_DNA"/>
</dbReference>
<dbReference type="PANTHER" id="PTHR30086">
    <property type="entry name" value="ARGININE EXPORTER PROTEIN ARGO"/>
    <property type="match status" value="1"/>
</dbReference>
<keyword evidence="5 6" id="KW-0472">Membrane</keyword>
<evidence type="ECO:0000256" key="3">
    <source>
        <dbReference type="ARBA" id="ARBA00022692"/>
    </source>
</evidence>
<keyword evidence="3 6" id="KW-0812">Transmembrane</keyword>
<reference evidence="7" key="1">
    <citation type="submission" date="2018-03" db="EMBL/GenBank/DDBJ databases">
        <title>Cross-interface Injection: A General Nanoliter Liquid Handling Method Applied to Single Cells Genome Amplification Automated Nanoliter Liquid Handling Applied to Single Cell Multiple Displacement Amplification.</title>
        <authorList>
            <person name="Yun J."/>
            <person name="Xu P."/>
            <person name="Xu J."/>
            <person name="Dai X."/>
            <person name="Wang Y."/>
            <person name="Zheng X."/>
            <person name="Cao C."/>
            <person name="Yi Q."/>
            <person name="Zhu Y."/>
            <person name="Wang L."/>
            <person name="Dong Z."/>
            <person name="Huang Y."/>
            <person name="Huang L."/>
            <person name="Du W."/>
        </authorList>
    </citation>
    <scope>NUCLEOTIDE SEQUENCE [LARGE SCALE GENOMIC DNA]</scope>
    <source>
        <strain evidence="7">Z-D3-2</strain>
    </source>
</reference>
<feature type="transmembrane region" description="Helical" evidence="6">
    <location>
        <begin position="12"/>
        <end position="31"/>
    </location>
</feature>
<comment type="subcellular location">
    <subcellularLocation>
        <location evidence="1">Cell membrane</location>
        <topology evidence="1">Multi-pass membrane protein</topology>
    </subcellularLocation>
</comment>
<dbReference type="GO" id="GO:0015171">
    <property type="term" value="F:amino acid transmembrane transporter activity"/>
    <property type="evidence" value="ECO:0007669"/>
    <property type="project" value="TreeGrafter"/>
</dbReference>
<evidence type="ECO:0000313" key="7">
    <source>
        <dbReference type="EMBL" id="PTB86657.1"/>
    </source>
</evidence>
<feature type="transmembrane region" description="Helical" evidence="6">
    <location>
        <begin position="116"/>
        <end position="142"/>
    </location>
</feature>
<accession>A0A2T4CYL4</accession>
<sequence length="210" mass="22880">MELTIDIHTSLGLFISLAILAAIPSISVLLVSSRAALYGFSHGAAVAFGIVMADILFISIALYGMGLLLPLIGHWELLIRMLAAAYLFWLAILLWRQKALKQPALQVDPRISLKSSFLMGFIVTLADHKAILFYMGFFPAWVTLSELTLTDTGVIFLVTFIAVGGVKCVYAFLAATVGQSYFKQGHQYLNKLAAILLVGVGAMIVLSLWK</sequence>
<feature type="transmembrane region" description="Helical" evidence="6">
    <location>
        <begin position="43"/>
        <end position="65"/>
    </location>
</feature>
<gene>
    <name evidence="7" type="ORF">C9940_01380</name>
</gene>
<dbReference type="AlphaFoldDB" id="A0A2T4CYL4"/>
<keyword evidence="2" id="KW-1003">Cell membrane</keyword>
<evidence type="ECO:0000256" key="6">
    <source>
        <dbReference type="SAM" id="Phobius"/>
    </source>
</evidence>
<feature type="transmembrane region" description="Helical" evidence="6">
    <location>
        <begin position="188"/>
        <end position="209"/>
    </location>
</feature>
<comment type="caution">
    <text evidence="7">The sequence shown here is derived from an EMBL/GenBank/DDBJ whole genome shotgun (WGS) entry which is preliminary data.</text>
</comment>
<dbReference type="GO" id="GO:0005886">
    <property type="term" value="C:plasma membrane"/>
    <property type="evidence" value="ECO:0007669"/>
    <property type="project" value="UniProtKB-SubCell"/>
</dbReference>
<evidence type="ECO:0008006" key="8">
    <source>
        <dbReference type="Google" id="ProtNLM"/>
    </source>
</evidence>
<evidence type="ECO:0000256" key="2">
    <source>
        <dbReference type="ARBA" id="ARBA00022475"/>
    </source>
</evidence>
<keyword evidence="4 6" id="KW-1133">Transmembrane helix</keyword>
<protein>
    <recommendedName>
        <fullName evidence="8">LysE family translocator</fullName>
    </recommendedName>
</protein>
<dbReference type="InterPro" id="IPR001123">
    <property type="entry name" value="LeuE-type"/>
</dbReference>
<dbReference type="PANTHER" id="PTHR30086:SF20">
    <property type="entry name" value="ARGININE EXPORTER PROTEIN ARGO-RELATED"/>
    <property type="match status" value="1"/>
</dbReference>
<evidence type="ECO:0000256" key="4">
    <source>
        <dbReference type="ARBA" id="ARBA00022989"/>
    </source>
</evidence>
<evidence type="ECO:0000256" key="5">
    <source>
        <dbReference type="ARBA" id="ARBA00023136"/>
    </source>
</evidence>
<name>A0A2T4CYL4_9GAMM</name>
<feature type="transmembrane region" description="Helical" evidence="6">
    <location>
        <begin position="77"/>
        <end position="95"/>
    </location>
</feature>
<evidence type="ECO:0000256" key="1">
    <source>
        <dbReference type="ARBA" id="ARBA00004651"/>
    </source>
</evidence>
<feature type="transmembrane region" description="Helical" evidence="6">
    <location>
        <begin position="154"/>
        <end position="176"/>
    </location>
</feature>